<keyword evidence="6" id="KW-1185">Reference proteome</keyword>
<accession>A0ABV6JHI3</accession>
<proteinExistence type="predicted"/>
<dbReference type="PANTHER" id="PTHR42535">
    <property type="entry name" value="OOKINETE PROTEIN, PUTATIVE-RELATED"/>
    <property type="match status" value="1"/>
</dbReference>
<reference evidence="5 6" key="1">
    <citation type="submission" date="2024-09" db="EMBL/GenBank/DDBJ databases">
        <authorList>
            <person name="Sun Q."/>
            <person name="Mori K."/>
        </authorList>
    </citation>
    <scope>NUCLEOTIDE SEQUENCE [LARGE SCALE GENOMIC DNA]</scope>
    <source>
        <strain evidence="5 6">CCM 4839</strain>
    </source>
</reference>
<organism evidence="5 6">
    <name type="scientific">Paenibacillus mendelii</name>
    <dbReference type="NCBI Taxonomy" id="206163"/>
    <lineage>
        <taxon>Bacteria</taxon>
        <taxon>Bacillati</taxon>
        <taxon>Bacillota</taxon>
        <taxon>Bacilli</taxon>
        <taxon>Bacillales</taxon>
        <taxon>Paenibacillaceae</taxon>
        <taxon>Paenibacillus</taxon>
    </lineage>
</organism>
<dbReference type="Pfam" id="PF12733">
    <property type="entry name" value="Cadherin-like"/>
    <property type="match status" value="2"/>
</dbReference>
<comment type="caution">
    <text evidence="5">The sequence shown here is derived from an EMBL/GenBank/DDBJ whole genome shotgun (WGS) entry which is preliminary data.</text>
</comment>
<dbReference type="RefSeq" id="WP_204815441.1">
    <property type="nucleotide sequence ID" value="NZ_JANHOF010000001.1"/>
</dbReference>
<dbReference type="Gene3D" id="2.60.40.10">
    <property type="entry name" value="Immunoglobulins"/>
    <property type="match status" value="1"/>
</dbReference>
<dbReference type="PROSITE" id="PS51257">
    <property type="entry name" value="PROKAR_LIPOPROTEIN"/>
    <property type="match status" value="1"/>
</dbReference>
<dbReference type="Pfam" id="PF16403">
    <property type="entry name" value="Bact_surface_Ig-like"/>
    <property type="match status" value="1"/>
</dbReference>
<keyword evidence="2" id="KW-1015">Disulfide bond</keyword>
<feature type="chain" id="PRO_5046870006" evidence="3">
    <location>
        <begin position="33"/>
        <end position="2029"/>
    </location>
</feature>
<dbReference type="InterPro" id="IPR032179">
    <property type="entry name" value="Cry22Aa_Ig-like"/>
</dbReference>
<dbReference type="Gene3D" id="2.60.120.260">
    <property type="entry name" value="Galactose-binding domain-like"/>
    <property type="match status" value="2"/>
</dbReference>
<dbReference type="InterPro" id="IPR013783">
    <property type="entry name" value="Ig-like_fold"/>
</dbReference>
<dbReference type="SUPFAM" id="SSF49785">
    <property type="entry name" value="Galactose-binding domain-like"/>
    <property type="match status" value="1"/>
</dbReference>
<evidence type="ECO:0000256" key="1">
    <source>
        <dbReference type="ARBA" id="ARBA00022729"/>
    </source>
</evidence>
<name>A0ABV6JHI3_9BACL</name>
<dbReference type="Pfam" id="PF02368">
    <property type="entry name" value="Big_2"/>
    <property type="match status" value="3"/>
</dbReference>
<evidence type="ECO:0000313" key="5">
    <source>
        <dbReference type="EMBL" id="MFC0394285.1"/>
    </source>
</evidence>
<dbReference type="SUPFAM" id="SSF49899">
    <property type="entry name" value="Concanavalin A-like lectins/glucanases"/>
    <property type="match status" value="1"/>
</dbReference>
<dbReference type="InterPro" id="IPR025883">
    <property type="entry name" value="Cadherin-like_domain"/>
</dbReference>
<evidence type="ECO:0000259" key="4">
    <source>
        <dbReference type="PROSITE" id="PS51272"/>
    </source>
</evidence>
<dbReference type="SMART" id="SM00635">
    <property type="entry name" value="BID_2"/>
    <property type="match status" value="3"/>
</dbReference>
<sequence length="2029" mass="219982">MIFKRSKKWISLLTVLCLWVSCLGMPNTAVFAEQSEAVAVAAVPGLAGEWKFDEMNGSVTPDTRSRNDAIVSKAALGTGFNGKALLFNGYDSFATIPNDELINTGSDFSMSMLVNFNSTYTNRNVVFVQQQGENGATLLQRRPDGRLQSSLGGVSTIGATLIEPKKWYHVALVREGAKVKLYVNGTLDAEKDNTHMDSNTGDIRIGADRFPDSSNAWPGYIDELQIYDRALTDDQLRQVPGHDWPVITMNGSAELTLEFNQAYDEAGASATDSVDGNLTVVSPTGQVDTSKGGIYPVKYTVSNSRGESVTKVRTVTVIPPKTLSRASRVLIDKGLQMQTWMTTEGSGRKFASADEWTGSHFTTATYYEYPFYNQTLHNNVPYLQWSLVKGAFGDGLGGGPKESDMNGFLSPQQTADVNNLITISFGDEEGYSEEILKTFTDWFKLSHQLYPNVLAHSNQQSRQWQRDNYETYIKTAEPDLLTFDDYLFSLGGTDKNMFTTIVNNINDQRTIALGGYDRTGQSPIAFGQYLLGFKTNKMPADVGPYIITESQIYGVPFATLTMGGKWLSMFRWEYDSSSFLFFDKDGKTTPQYDQYAEMARQINHLGPHLVRLNSTDVFIVPGQYKDETGAVMNNKTPKETPVLDKYNRLSHPYLRSMSVQNLGTENNGLNGDALIGFFDPLPDTQDFFGSMDKQYFMVMNGLTTGNGLLPDQQHGSGSDTKQSITLELNLAQYAPGAIQRVSRETGQLEPVELKPLGGNRYELNVTLNGGVADLFQLDKSMVNPSYAAVESVSLPSAMNMNAGDTTKLSAVVAPANATEQGVEWSSSNESIAAVDTNGEVTAIAGGTAVITASTIDGDRMARTAITVTSVNVPVTGITISPATVSLYTEETTKLTPLITPTNASNKAVVWSSSDERIAQVDQEGTVTAISPGSVEIAATTVDGSMKALSQVTVLDASSEASLSDLIINNGQTDLGFNSSTFDYTVKINPNTDSMTLQPRLKNSKGQMLVNGMLVNSGQLITAKIPMGNSKIEIITQAPDGISSKTYSVVVKRNKNLALEASSARATHKEHGQDWSANDYDNDSEHSPLRMIDGKADTYFQSAAMEELNAKGEFEPPHRILLEWDDSNLQDFNKLVLVVNKAQQQGLTVLDISTSEDGMNWEETKSSVYLSWQTDSPDEYEQVTVNLPDYKAHYGADYKGLKGIYLLLWKANLDAEDRYAISEFELYNEKDATEPVEITVTDIPVTGIEIAPSSVDLLIHETAKLNTVFAPVNASNQSVQWSSSDPRIASVNAKGIVAAISAGTATMTATTDDGQYTASSTVQVTNPNSDASLSALVVNGGSTNISFNSNKTDYTMNLDPSVDTVTLQPTLKKADSTMKVNGLSLTAAQWISAKVPMGNSKIEIAVTAADGATVKTYTFTIKRNKNLAREASAARATYLNHGQDWNANDYANEGEHSPIRMIDGKADTYFQSASMPDLNAKGEFEPPHRIMLEWDDHKLQDFNKLVLVVNKAQQQGLTVLDISTSEDAVNWEETKSSVYLTWQTDSSDEYERVTIDLPDYKAHYGADYKGLKGIYLLLWKANLNTEDKYAISAFELYNEKDATEPVQITIQGTVTPPVTPNPPITPITPVTPPTGSVADGIIKLGVPKVDESTGEAAAAVSTGDWSKALETASAGANGLTIVRIEVPKADNAKSYVVELPQSALASDAAKTKVEIVTEFGTITAPSDMLNGLNLTGVKSIAISISAADRSTLEPAVSAQIGNRPVVELHVMIDGKVVPWSSPIAPVLVSIPYQPTPVELADPEHIVVWYIDNAGKAVPVPNGKYDAATGSVTFKTSHFSKYAVVFVKKSFRDISSLRWAKKQIEVMASKGVINGTSSAAFAPTKPITRADFVALLVRALELTASEQDGSFSDVDASAYYSREVGVAKSLGITTGTGDGTFKPLRSISRQEALVLMYKAMKAAGKPIAEVSPSAVLNRFADKEKIASYASDGIAALVQSGLIQGDGVSIHPQDTLTRAEAAVMMYNMLSHE</sequence>
<dbReference type="SMART" id="SM00560">
    <property type="entry name" value="LamGL"/>
    <property type="match status" value="1"/>
</dbReference>
<dbReference type="InterPro" id="IPR003343">
    <property type="entry name" value="Big_2"/>
</dbReference>
<protein>
    <submittedName>
        <fullName evidence="5">Ig-like domain-containing protein</fullName>
    </submittedName>
</protein>
<dbReference type="InterPro" id="IPR006558">
    <property type="entry name" value="LamG-like"/>
</dbReference>
<feature type="domain" description="SLH" evidence="4">
    <location>
        <begin position="1974"/>
        <end position="2029"/>
    </location>
</feature>
<dbReference type="Gene3D" id="2.60.120.200">
    <property type="match status" value="1"/>
</dbReference>
<feature type="domain" description="SLH" evidence="4">
    <location>
        <begin position="1909"/>
        <end position="1968"/>
    </location>
</feature>
<gene>
    <name evidence="5" type="ORF">ACFFJ8_23340</name>
</gene>
<feature type="domain" description="SLH" evidence="4">
    <location>
        <begin position="1845"/>
        <end position="1908"/>
    </location>
</feature>
<dbReference type="EMBL" id="JBHLVF010000041">
    <property type="protein sequence ID" value="MFC0394285.1"/>
    <property type="molecule type" value="Genomic_DNA"/>
</dbReference>
<dbReference type="Pfam" id="PF00395">
    <property type="entry name" value="SLH"/>
    <property type="match status" value="3"/>
</dbReference>
<dbReference type="PANTHER" id="PTHR42535:SF2">
    <property type="entry name" value="CHROMOSOME UNDETERMINED SCAFFOLD_146, WHOLE GENOME SHOTGUN SEQUENCE"/>
    <property type="match status" value="1"/>
</dbReference>
<dbReference type="InterPro" id="IPR008979">
    <property type="entry name" value="Galactose-bd-like_sf"/>
</dbReference>
<dbReference type="InterPro" id="IPR001119">
    <property type="entry name" value="SLH_dom"/>
</dbReference>
<dbReference type="SUPFAM" id="SSF49373">
    <property type="entry name" value="Invasin/intimin cell-adhesion fragments"/>
    <property type="match status" value="3"/>
</dbReference>
<dbReference type="PROSITE" id="PS51272">
    <property type="entry name" value="SLH"/>
    <property type="match status" value="3"/>
</dbReference>
<dbReference type="InterPro" id="IPR013320">
    <property type="entry name" value="ConA-like_dom_sf"/>
</dbReference>
<dbReference type="Gene3D" id="2.60.40.1080">
    <property type="match status" value="3"/>
</dbReference>
<dbReference type="InterPro" id="IPR008964">
    <property type="entry name" value="Invasin/intimin_cell_adhesion"/>
</dbReference>
<dbReference type="Pfam" id="PF13385">
    <property type="entry name" value="Laminin_G_3"/>
    <property type="match status" value="1"/>
</dbReference>
<feature type="signal peptide" evidence="3">
    <location>
        <begin position="1"/>
        <end position="32"/>
    </location>
</feature>
<evidence type="ECO:0000313" key="6">
    <source>
        <dbReference type="Proteomes" id="UP001589818"/>
    </source>
</evidence>
<evidence type="ECO:0000256" key="2">
    <source>
        <dbReference type="ARBA" id="ARBA00023157"/>
    </source>
</evidence>
<keyword evidence="1 3" id="KW-0732">Signal</keyword>
<dbReference type="Proteomes" id="UP001589818">
    <property type="component" value="Unassembled WGS sequence"/>
</dbReference>
<evidence type="ECO:0000256" key="3">
    <source>
        <dbReference type="SAM" id="SignalP"/>
    </source>
</evidence>